<protein>
    <recommendedName>
        <fullName evidence="8">Cytochrome P450</fullName>
    </recommendedName>
</protein>
<dbReference type="GO" id="GO:0020037">
    <property type="term" value="F:heme binding"/>
    <property type="evidence" value="ECO:0007669"/>
    <property type="project" value="InterPro"/>
</dbReference>
<dbReference type="InterPro" id="IPR050651">
    <property type="entry name" value="Plant_Cytochrome_P450_Monoox"/>
</dbReference>
<keyword evidence="7" id="KW-1185">Reference proteome</keyword>
<comment type="caution">
    <text evidence="6">The sequence shown here is derived from an EMBL/GenBank/DDBJ whole genome shotgun (WGS) entry which is preliminary data.</text>
</comment>
<feature type="chain" id="PRO_5032457684" description="Cytochrome P450" evidence="5">
    <location>
        <begin position="20"/>
        <end position="301"/>
    </location>
</feature>
<dbReference type="PRINTS" id="PR00463">
    <property type="entry name" value="EP450I"/>
</dbReference>
<dbReference type="OrthoDB" id="1055148at2759"/>
<dbReference type="GO" id="GO:0016705">
    <property type="term" value="F:oxidoreductase activity, acting on paired donors, with incorporation or reduction of molecular oxygen"/>
    <property type="evidence" value="ECO:0007669"/>
    <property type="project" value="InterPro"/>
</dbReference>
<keyword evidence="1" id="KW-0349">Heme</keyword>
<reference evidence="6 7" key="1">
    <citation type="submission" date="2020-10" db="EMBL/GenBank/DDBJ databases">
        <title>The Coptis chinensis genome and diversification of protoberbering-type alkaloids.</title>
        <authorList>
            <person name="Wang B."/>
            <person name="Shu S."/>
            <person name="Song C."/>
            <person name="Liu Y."/>
        </authorList>
    </citation>
    <scope>NUCLEOTIDE SEQUENCE [LARGE SCALE GENOMIC DNA]</scope>
    <source>
        <strain evidence="6">HL-2020</strain>
        <tissue evidence="6">Leaf</tissue>
    </source>
</reference>
<evidence type="ECO:0000256" key="1">
    <source>
        <dbReference type="ARBA" id="ARBA00022617"/>
    </source>
</evidence>
<dbReference type="EMBL" id="JADFTS010000002">
    <property type="protein sequence ID" value="KAF9622012.1"/>
    <property type="molecule type" value="Genomic_DNA"/>
</dbReference>
<evidence type="ECO:0000256" key="2">
    <source>
        <dbReference type="ARBA" id="ARBA00022723"/>
    </source>
</evidence>
<dbReference type="InterPro" id="IPR001128">
    <property type="entry name" value="Cyt_P450"/>
</dbReference>
<evidence type="ECO:0000256" key="3">
    <source>
        <dbReference type="ARBA" id="ARBA00023002"/>
    </source>
</evidence>
<evidence type="ECO:0000313" key="6">
    <source>
        <dbReference type="EMBL" id="KAF9622012.1"/>
    </source>
</evidence>
<keyword evidence="5" id="KW-0732">Signal</keyword>
<dbReference type="PANTHER" id="PTHR47947:SF57">
    <property type="entry name" value="CYTOCHROME P450 81F3-LIKE"/>
    <property type="match status" value="1"/>
</dbReference>
<dbReference type="PANTHER" id="PTHR47947">
    <property type="entry name" value="CYTOCHROME P450 82C3-RELATED"/>
    <property type="match status" value="1"/>
</dbReference>
<dbReference type="GO" id="GO:0005506">
    <property type="term" value="F:iron ion binding"/>
    <property type="evidence" value="ECO:0007669"/>
    <property type="project" value="InterPro"/>
</dbReference>
<proteinExistence type="predicted"/>
<dbReference type="AlphaFoldDB" id="A0A835MA32"/>
<evidence type="ECO:0000256" key="5">
    <source>
        <dbReference type="SAM" id="SignalP"/>
    </source>
</evidence>
<evidence type="ECO:0000313" key="7">
    <source>
        <dbReference type="Proteomes" id="UP000631114"/>
    </source>
</evidence>
<sequence>MEIIFYLLLFLFSILLIKFLVPNKNKNLPPSPPSLPLIGHLHLIKKPLHVTIAKLSEKYGRVLYLQLGSRPTLVVSSPSAVEDCLTRNDLIFANRPHLLIRKALGHNNTSMLWAPYGPKWRKLRKISALEILSANRLQSHSDIRFDEVKSMVRRLIGQRYEYRTVEMKSMFFELTLNNMMRMIAGKRYYGDQVEELEQAKRFQDIVQGTLSIGGASNIGDFLPIMSWIGVKGIEKKVLSLRDKRDILLQELIEEHKVVSSGGLQRKENNATLIDVLLKLQENEPEYYTDEMILGMIWAKSS</sequence>
<keyword evidence="2" id="KW-0479">Metal-binding</keyword>
<gene>
    <name evidence="6" type="ORF">IFM89_029232</name>
</gene>
<name>A0A835MA32_9MAGN</name>
<dbReference type="InterPro" id="IPR002401">
    <property type="entry name" value="Cyt_P450_E_grp-I"/>
</dbReference>
<dbReference type="SUPFAM" id="SSF48264">
    <property type="entry name" value="Cytochrome P450"/>
    <property type="match status" value="1"/>
</dbReference>
<evidence type="ECO:0008006" key="8">
    <source>
        <dbReference type="Google" id="ProtNLM"/>
    </source>
</evidence>
<organism evidence="6 7">
    <name type="scientific">Coptis chinensis</name>
    <dbReference type="NCBI Taxonomy" id="261450"/>
    <lineage>
        <taxon>Eukaryota</taxon>
        <taxon>Viridiplantae</taxon>
        <taxon>Streptophyta</taxon>
        <taxon>Embryophyta</taxon>
        <taxon>Tracheophyta</taxon>
        <taxon>Spermatophyta</taxon>
        <taxon>Magnoliopsida</taxon>
        <taxon>Ranunculales</taxon>
        <taxon>Ranunculaceae</taxon>
        <taxon>Coptidoideae</taxon>
        <taxon>Coptis</taxon>
    </lineage>
</organism>
<keyword evidence="4" id="KW-0408">Iron</keyword>
<feature type="signal peptide" evidence="5">
    <location>
        <begin position="1"/>
        <end position="19"/>
    </location>
</feature>
<dbReference type="GO" id="GO:0044550">
    <property type="term" value="P:secondary metabolite biosynthetic process"/>
    <property type="evidence" value="ECO:0007669"/>
    <property type="project" value="UniProtKB-ARBA"/>
</dbReference>
<keyword evidence="3" id="KW-0560">Oxidoreductase</keyword>
<evidence type="ECO:0000256" key="4">
    <source>
        <dbReference type="ARBA" id="ARBA00023004"/>
    </source>
</evidence>
<dbReference type="GO" id="GO:0004497">
    <property type="term" value="F:monooxygenase activity"/>
    <property type="evidence" value="ECO:0007669"/>
    <property type="project" value="InterPro"/>
</dbReference>
<dbReference type="Gene3D" id="1.10.630.10">
    <property type="entry name" value="Cytochrome P450"/>
    <property type="match status" value="1"/>
</dbReference>
<dbReference type="InterPro" id="IPR036396">
    <property type="entry name" value="Cyt_P450_sf"/>
</dbReference>
<accession>A0A835MA32</accession>
<dbReference type="Pfam" id="PF00067">
    <property type="entry name" value="p450"/>
    <property type="match status" value="1"/>
</dbReference>
<dbReference type="Proteomes" id="UP000631114">
    <property type="component" value="Unassembled WGS sequence"/>
</dbReference>